<organism evidence="1 2">
    <name type="scientific">Panagrolaimus sp. ES5</name>
    <dbReference type="NCBI Taxonomy" id="591445"/>
    <lineage>
        <taxon>Eukaryota</taxon>
        <taxon>Metazoa</taxon>
        <taxon>Ecdysozoa</taxon>
        <taxon>Nematoda</taxon>
        <taxon>Chromadorea</taxon>
        <taxon>Rhabditida</taxon>
        <taxon>Tylenchina</taxon>
        <taxon>Panagrolaimomorpha</taxon>
        <taxon>Panagrolaimoidea</taxon>
        <taxon>Panagrolaimidae</taxon>
        <taxon>Panagrolaimus</taxon>
    </lineage>
</organism>
<accession>A0AC34GGT1</accession>
<sequence length="72" mass="8002">MDAYVLAINKIKEDLLVVKTRINNILLDLDAMILPAPPILETSDLSMRTVSSMSDAPMLSNPASVENREFQQ</sequence>
<reference evidence="2" key="1">
    <citation type="submission" date="2022-11" db="UniProtKB">
        <authorList>
            <consortium name="WormBaseParasite"/>
        </authorList>
    </citation>
    <scope>IDENTIFICATION</scope>
</reference>
<name>A0AC34GGT1_9BILA</name>
<evidence type="ECO:0000313" key="2">
    <source>
        <dbReference type="WBParaSite" id="ES5_v2.g28917.t1"/>
    </source>
</evidence>
<dbReference type="WBParaSite" id="ES5_v2.g28917.t1">
    <property type="protein sequence ID" value="ES5_v2.g28917.t1"/>
    <property type="gene ID" value="ES5_v2.g28917"/>
</dbReference>
<evidence type="ECO:0000313" key="1">
    <source>
        <dbReference type="Proteomes" id="UP000887579"/>
    </source>
</evidence>
<protein>
    <submittedName>
        <fullName evidence="2">Uncharacterized protein</fullName>
    </submittedName>
</protein>
<dbReference type="Proteomes" id="UP000887579">
    <property type="component" value="Unplaced"/>
</dbReference>
<proteinExistence type="predicted"/>